<evidence type="ECO:0000256" key="2">
    <source>
        <dbReference type="SAM" id="Phobius"/>
    </source>
</evidence>
<dbReference type="AlphaFoldDB" id="A0A6S7B2A9"/>
<feature type="transmembrane region" description="Helical" evidence="2">
    <location>
        <begin position="12"/>
        <end position="31"/>
    </location>
</feature>
<name>A0A6S7B2A9_9BURK</name>
<keyword evidence="4" id="KW-1185">Reference proteome</keyword>
<evidence type="ECO:0000256" key="1">
    <source>
        <dbReference type="SAM" id="MobiDB-lite"/>
    </source>
</evidence>
<reference evidence="3 4" key="1">
    <citation type="submission" date="2020-04" db="EMBL/GenBank/DDBJ databases">
        <authorList>
            <person name="De Canck E."/>
        </authorList>
    </citation>
    <scope>NUCLEOTIDE SEQUENCE [LARGE SCALE GENOMIC DNA]</scope>
    <source>
        <strain evidence="3 4">LMG 28138</strain>
    </source>
</reference>
<evidence type="ECO:0000313" key="4">
    <source>
        <dbReference type="Proteomes" id="UP000494115"/>
    </source>
</evidence>
<keyword evidence="2" id="KW-0472">Membrane</keyword>
<proteinExistence type="predicted"/>
<keyword evidence="2" id="KW-0812">Transmembrane</keyword>
<sequence>MNAQKKKLDPVTWIGVFVFAAVAVMIAMLLYEAISGRDEYEAEQRAEQASTPTAAGPAAASPASAALSSSVSPASSASGN</sequence>
<protein>
    <submittedName>
        <fullName evidence="3">Uncharacterized protein</fullName>
    </submittedName>
</protein>
<evidence type="ECO:0000313" key="3">
    <source>
        <dbReference type="EMBL" id="CAB3784815.1"/>
    </source>
</evidence>
<accession>A0A6S7B2A9</accession>
<dbReference type="EMBL" id="CADIKM010000006">
    <property type="protein sequence ID" value="CAB3784815.1"/>
    <property type="molecule type" value="Genomic_DNA"/>
</dbReference>
<keyword evidence="2" id="KW-1133">Transmembrane helix</keyword>
<feature type="region of interest" description="Disordered" evidence="1">
    <location>
        <begin position="41"/>
        <end position="80"/>
    </location>
</feature>
<dbReference type="Proteomes" id="UP000494115">
    <property type="component" value="Unassembled WGS sequence"/>
</dbReference>
<dbReference type="RefSeq" id="WP_175104476.1">
    <property type="nucleotide sequence ID" value="NZ_CADIKM010000006.1"/>
</dbReference>
<gene>
    <name evidence="3" type="ORF">LMG28138_01884</name>
</gene>
<feature type="compositionally biased region" description="Low complexity" evidence="1">
    <location>
        <begin position="49"/>
        <end position="80"/>
    </location>
</feature>
<organism evidence="3 4">
    <name type="scientific">Pararobbsia alpina</name>
    <dbReference type="NCBI Taxonomy" id="621374"/>
    <lineage>
        <taxon>Bacteria</taxon>
        <taxon>Pseudomonadati</taxon>
        <taxon>Pseudomonadota</taxon>
        <taxon>Betaproteobacteria</taxon>
        <taxon>Burkholderiales</taxon>
        <taxon>Burkholderiaceae</taxon>
        <taxon>Pararobbsia</taxon>
    </lineage>
</organism>